<organism evidence="1 2">
    <name type="scientific">Pythium oligandrum</name>
    <name type="common">Mycoparasitic fungus</name>
    <dbReference type="NCBI Taxonomy" id="41045"/>
    <lineage>
        <taxon>Eukaryota</taxon>
        <taxon>Sar</taxon>
        <taxon>Stramenopiles</taxon>
        <taxon>Oomycota</taxon>
        <taxon>Peronosporomycetes</taxon>
        <taxon>Pythiales</taxon>
        <taxon>Pythiaceae</taxon>
        <taxon>Pythium</taxon>
    </lineage>
</organism>
<dbReference type="AlphaFoldDB" id="A0A8K1CM21"/>
<comment type="caution">
    <text evidence="1">The sequence shown here is derived from an EMBL/GenBank/DDBJ whole genome shotgun (WGS) entry which is preliminary data.</text>
</comment>
<gene>
    <name evidence="1" type="ORF">Poli38472_008412</name>
</gene>
<proteinExistence type="predicted"/>
<protein>
    <submittedName>
        <fullName evidence="1">Uncharacterized protein</fullName>
    </submittedName>
</protein>
<evidence type="ECO:0000313" key="1">
    <source>
        <dbReference type="EMBL" id="TMW65770.1"/>
    </source>
</evidence>
<name>A0A8K1CM21_PYTOL</name>
<dbReference type="Proteomes" id="UP000794436">
    <property type="component" value="Unassembled WGS sequence"/>
</dbReference>
<dbReference type="EMBL" id="SPLM01000037">
    <property type="protein sequence ID" value="TMW65770.1"/>
    <property type="molecule type" value="Genomic_DNA"/>
</dbReference>
<accession>A0A8K1CM21</accession>
<keyword evidence="2" id="KW-1185">Reference proteome</keyword>
<evidence type="ECO:0000313" key="2">
    <source>
        <dbReference type="Proteomes" id="UP000794436"/>
    </source>
</evidence>
<sequence>MVPVIVEVVSVYKTFKMRNHLTWHEVRIELVDSGGSSTVTNRGTMCLDCYSTTRFDMFCLNGLYARVIRIKVKMRSMKISITFNSHWKKLRLRASSRGEFLGLFSELRAACGDIPVRVVDFDLRSSTFSSHSWANNVVENGDADTENIGEDLLDDVGDEPLPAVGTVHLSLITPYRLRRP</sequence>
<reference evidence="1" key="1">
    <citation type="submission" date="2019-03" db="EMBL/GenBank/DDBJ databases">
        <title>Long read genome sequence of the mycoparasitic Pythium oligandrum ATCC 38472 isolated from sugarbeet rhizosphere.</title>
        <authorList>
            <person name="Gaulin E."/>
        </authorList>
    </citation>
    <scope>NUCLEOTIDE SEQUENCE</scope>
    <source>
        <strain evidence="1">ATCC 38472_TT</strain>
    </source>
</reference>